<evidence type="ECO:0000256" key="7">
    <source>
        <dbReference type="ARBA" id="ARBA00023004"/>
    </source>
</evidence>
<feature type="domain" description="2Fe-2S ferredoxin-type" evidence="9">
    <location>
        <begin position="350"/>
        <end position="432"/>
    </location>
</feature>
<dbReference type="PROSITE" id="PS51384">
    <property type="entry name" value="FAD_FR"/>
    <property type="match status" value="1"/>
</dbReference>
<dbReference type="Gene3D" id="2.40.30.10">
    <property type="entry name" value="Translation factors"/>
    <property type="match status" value="1"/>
</dbReference>
<dbReference type="InterPro" id="IPR050415">
    <property type="entry name" value="MRET"/>
</dbReference>
<dbReference type="InterPro" id="IPR012675">
    <property type="entry name" value="Beta-grasp_dom_sf"/>
</dbReference>
<dbReference type="CDD" id="cd06184">
    <property type="entry name" value="flavohem_like_fad_nad_binding"/>
    <property type="match status" value="1"/>
</dbReference>
<dbReference type="InterPro" id="IPR039261">
    <property type="entry name" value="FNR_nucleotide-bd"/>
</dbReference>
<dbReference type="PRINTS" id="PR00410">
    <property type="entry name" value="PHEHYDRXLASE"/>
</dbReference>
<keyword evidence="8" id="KW-0411">Iron-sulfur</keyword>
<dbReference type="SUPFAM" id="SSF54292">
    <property type="entry name" value="2Fe-2S ferredoxin-like"/>
    <property type="match status" value="1"/>
</dbReference>
<protein>
    <submittedName>
        <fullName evidence="11">FAD-binding oxidoreductase</fullName>
    </submittedName>
</protein>
<dbReference type="PROSITE" id="PS51085">
    <property type="entry name" value="2FE2S_FER_2"/>
    <property type="match status" value="1"/>
</dbReference>
<gene>
    <name evidence="11" type="ORF">LOC71_01055</name>
</gene>
<keyword evidence="6" id="KW-0560">Oxidoreductase</keyword>
<evidence type="ECO:0000256" key="1">
    <source>
        <dbReference type="ARBA" id="ARBA00001974"/>
    </source>
</evidence>
<comment type="cofactor">
    <cofactor evidence="1">
        <name>FAD</name>
        <dbReference type="ChEBI" id="CHEBI:57692"/>
    </cofactor>
</comment>
<evidence type="ECO:0000256" key="3">
    <source>
        <dbReference type="ARBA" id="ARBA00022714"/>
    </source>
</evidence>
<dbReference type="Gene3D" id="3.40.50.80">
    <property type="entry name" value="Nucleotide-binding domain of ferredoxin-NADP reductase (FNR) module"/>
    <property type="match status" value="1"/>
</dbReference>
<evidence type="ECO:0000256" key="5">
    <source>
        <dbReference type="ARBA" id="ARBA00022827"/>
    </source>
</evidence>
<dbReference type="InterPro" id="IPR017938">
    <property type="entry name" value="Riboflavin_synthase-like_b-brl"/>
</dbReference>
<dbReference type="PANTHER" id="PTHR47354:SF8">
    <property type="entry name" value="1,2-PHENYLACETYL-COA EPOXIDASE, SUBUNIT E"/>
    <property type="match status" value="1"/>
</dbReference>
<accession>A0ABS8NBA5</accession>
<dbReference type="Pfam" id="PF00970">
    <property type="entry name" value="FAD_binding_6"/>
    <property type="match status" value="1"/>
</dbReference>
<evidence type="ECO:0000313" key="12">
    <source>
        <dbReference type="Proteomes" id="UP001430306"/>
    </source>
</evidence>
<reference evidence="11" key="1">
    <citation type="submission" date="2021-11" db="EMBL/GenBank/DDBJ databases">
        <title>Genome sequence.</title>
        <authorList>
            <person name="Sun Q."/>
        </authorList>
    </citation>
    <scope>NUCLEOTIDE SEQUENCE</scope>
    <source>
        <strain evidence="11">JC740</strain>
    </source>
</reference>
<dbReference type="InterPro" id="IPR017927">
    <property type="entry name" value="FAD-bd_FR_type"/>
</dbReference>
<dbReference type="InterPro" id="IPR036010">
    <property type="entry name" value="2Fe-2S_ferredoxin-like_sf"/>
</dbReference>
<evidence type="ECO:0000256" key="2">
    <source>
        <dbReference type="ARBA" id="ARBA00022630"/>
    </source>
</evidence>
<dbReference type="Pfam" id="PF00175">
    <property type="entry name" value="NAD_binding_1"/>
    <property type="match status" value="1"/>
</dbReference>
<dbReference type="SUPFAM" id="SSF52343">
    <property type="entry name" value="Ferredoxin reductase-like, C-terminal NADP-linked domain"/>
    <property type="match status" value="1"/>
</dbReference>
<dbReference type="InterPro" id="IPR008333">
    <property type="entry name" value="Cbr1-like_FAD-bd_dom"/>
</dbReference>
<keyword evidence="3" id="KW-0001">2Fe-2S</keyword>
<dbReference type="PROSITE" id="PS00197">
    <property type="entry name" value="2FE2S_FER_1"/>
    <property type="match status" value="1"/>
</dbReference>
<sequence>MSFSFLFALLLGGGCFLLFVGSADAIEEWEWKRLIRKQFPKQRSGKTYRAQAARAAMTDAPVANSIRGPQDPRRWKGWRDVIVRSVKDETPDCRSFVLAPVDGEPFPPFRGGQYLTVRLSNPENGKNVTRCYSLSSGPEEQHYRITVKRVPGGTMSNLLHDTVAPGDTLQIQAPKGKFHYEPTEATEAPLPLNLIAAGIGITPMMSMLFQSLNESSTREVNLFYQIRNATKAPFLTPIRELAAALQSTTGVRVHLWFSKPQTGDCRDTDSTGRLSARSILEQIGHQRGEFLICGPDVFMNAIAESLVERGVASENVKFESFGGKSKSVGALAVPVIDDAADGTDELSVTHSVRFETSNETGMFVSGMDGLLDVAEALDIAVDSSCRSGDCGSCVKRLLSGEVGYDEPPECDREDDEVVMCVAKPKTDVVLDA</sequence>
<dbReference type="PANTHER" id="PTHR47354">
    <property type="entry name" value="NADH OXIDOREDUCTASE HCR"/>
    <property type="match status" value="1"/>
</dbReference>
<evidence type="ECO:0000256" key="4">
    <source>
        <dbReference type="ARBA" id="ARBA00022723"/>
    </source>
</evidence>
<keyword evidence="7" id="KW-0408">Iron</keyword>
<dbReference type="RefSeq" id="WP_230270552.1">
    <property type="nucleotide sequence ID" value="NZ_JAJKFW010000003.1"/>
</dbReference>
<keyword evidence="4" id="KW-0479">Metal-binding</keyword>
<evidence type="ECO:0000256" key="6">
    <source>
        <dbReference type="ARBA" id="ARBA00023002"/>
    </source>
</evidence>
<name>A0ABS8NBA5_9BACT</name>
<dbReference type="InterPro" id="IPR006058">
    <property type="entry name" value="2Fe2S_fd_BS"/>
</dbReference>
<organism evidence="11 12">
    <name type="scientific">Rhodopirellula halodulae</name>
    <dbReference type="NCBI Taxonomy" id="2894198"/>
    <lineage>
        <taxon>Bacteria</taxon>
        <taxon>Pseudomonadati</taxon>
        <taxon>Planctomycetota</taxon>
        <taxon>Planctomycetia</taxon>
        <taxon>Pirellulales</taxon>
        <taxon>Pirellulaceae</taxon>
        <taxon>Rhodopirellula</taxon>
    </lineage>
</organism>
<dbReference type="CDD" id="cd00207">
    <property type="entry name" value="fer2"/>
    <property type="match status" value="1"/>
</dbReference>
<dbReference type="Proteomes" id="UP001430306">
    <property type="component" value="Unassembled WGS sequence"/>
</dbReference>
<feature type="domain" description="FAD-binding FR-type" evidence="10">
    <location>
        <begin position="76"/>
        <end position="181"/>
    </location>
</feature>
<keyword evidence="5" id="KW-0274">FAD</keyword>
<dbReference type="Gene3D" id="3.10.20.30">
    <property type="match status" value="1"/>
</dbReference>
<evidence type="ECO:0000256" key="8">
    <source>
        <dbReference type="ARBA" id="ARBA00023014"/>
    </source>
</evidence>
<dbReference type="InterPro" id="IPR001041">
    <property type="entry name" value="2Fe-2S_ferredoxin-type"/>
</dbReference>
<proteinExistence type="predicted"/>
<dbReference type="EMBL" id="JAJKFW010000003">
    <property type="protein sequence ID" value="MCC9640846.1"/>
    <property type="molecule type" value="Genomic_DNA"/>
</dbReference>
<comment type="caution">
    <text evidence="11">The sequence shown here is derived from an EMBL/GenBank/DDBJ whole genome shotgun (WGS) entry which is preliminary data.</text>
</comment>
<dbReference type="InterPro" id="IPR001433">
    <property type="entry name" value="OxRdtase_FAD/NAD-bd"/>
</dbReference>
<evidence type="ECO:0000259" key="9">
    <source>
        <dbReference type="PROSITE" id="PS51085"/>
    </source>
</evidence>
<dbReference type="SUPFAM" id="SSF63380">
    <property type="entry name" value="Riboflavin synthase domain-like"/>
    <property type="match status" value="1"/>
</dbReference>
<keyword evidence="2" id="KW-0285">Flavoprotein</keyword>
<evidence type="ECO:0000259" key="10">
    <source>
        <dbReference type="PROSITE" id="PS51384"/>
    </source>
</evidence>
<keyword evidence="12" id="KW-1185">Reference proteome</keyword>
<dbReference type="Pfam" id="PF00111">
    <property type="entry name" value="Fer2"/>
    <property type="match status" value="1"/>
</dbReference>
<evidence type="ECO:0000313" key="11">
    <source>
        <dbReference type="EMBL" id="MCC9640846.1"/>
    </source>
</evidence>